<dbReference type="InterPro" id="IPR011992">
    <property type="entry name" value="EF-hand-dom_pair"/>
</dbReference>
<comment type="subunit">
    <text evidence="10">Interacts with PCSK6 (immature form including the propeptide); probably involved in the maturation and the secretion of PCSK6.</text>
</comment>
<evidence type="ECO:0000256" key="2">
    <source>
        <dbReference type="ARBA" id="ARBA00022723"/>
    </source>
</evidence>
<evidence type="ECO:0000256" key="12">
    <source>
        <dbReference type="SAM" id="SignalP"/>
    </source>
</evidence>
<feature type="chain" id="PRO_5032994441" description="Reticulocalbin-3" evidence="12">
    <location>
        <begin position="19"/>
        <end position="313"/>
    </location>
</feature>
<feature type="domain" description="EF-hand" evidence="13">
    <location>
        <begin position="102"/>
        <end position="137"/>
    </location>
</feature>
<name>A0A812DBU7_ACAPH</name>
<evidence type="ECO:0000256" key="4">
    <source>
        <dbReference type="ARBA" id="ARBA00022737"/>
    </source>
</evidence>
<dbReference type="FunFam" id="1.10.238.10:FF:000104">
    <property type="entry name" value="calumenin isoform X1"/>
    <property type="match status" value="1"/>
</dbReference>
<evidence type="ECO:0000256" key="8">
    <source>
        <dbReference type="ARBA" id="ARBA00023186"/>
    </source>
</evidence>
<reference evidence="14" key="1">
    <citation type="submission" date="2021-01" db="EMBL/GenBank/DDBJ databases">
        <authorList>
            <person name="Li R."/>
            <person name="Bekaert M."/>
        </authorList>
    </citation>
    <scope>NUCLEOTIDE SEQUENCE</scope>
    <source>
        <strain evidence="14">Farmed</strain>
    </source>
</reference>
<proteinExistence type="predicted"/>
<feature type="domain" description="EF-hand" evidence="13">
    <location>
        <begin position="66"/>
        <end position="101"/>
    </location>
</feature>
<dbReference type="Proteomes" id="UP000597762">
    <property type="component" value="Unassembled WGS sequence"/>
</dbReference>
<evidence type="ECO:0000256" key="6">
    <source>
        <dbReference type="ARBA" id="ARBA00022837"/>
    </source>
</evidence>
<feature type="domain" description="EF-hand" evidence="13">
    <location>
        <begin position="237"/>
        <end position="263"/>
    </location>
</feature>
<comment type="subcellular location">
    <subcellularLocation>
        <location evidence="1">Endoplasmic reticulum lumen</location>
    </subcellularLocation>
</comment>
<keyword evidence="15" id="KW-1185">Reference proteome</keyword>
<dbReference type="InterPro" id="IPR018247">
    <property type="entry name" value="EF_Hand_1_Ca_BS"/>
</dbReference>
<comment type="caution">
    <text evidence="14">The sequence shown here is derived from an EMBL/GenBank/DDBJ whole genome shotgun (WGS) entry which is preliminary data.</text>
</comment>
<sequence length="313" mass="36492">MKNLLCCVLALSFFLVEADKESLRRASFKTFEDHFKNGAHNPEFDHLAILGSKRTEEEFDELEPEESKARLAKLIPKMDLDKDGKLCLPELQSWVFNSYKSLDNEEAKDEFKSADADENGKITWDEYLKKVYSYTTKDFDEMKKRSAEEMKAIERMIDEDKEKFNVADLDKDGALTIQEFPAFVHPHDYEYMHELEIKHALKDHDKNKDGKIDLSEYRTESSGQDDKTERLAEEAKFKDYDVDKNGLLDTKEMKAWILPNTMQNAKEEAEHLINEADLDHDQLLTEKEYLLLFPFLPSPPPTFLFFSIFSSSI</sequence>
<dbReference type="Pfam" id="PF13499">
    <property type="entry name" value="EF-hand_7"/>
    <property type="match status" value="3"/>
</dbReference>
<dbReference type="GO" id="GO:0005509">
    <property type="term" value="F:calcium ion binding"/>
    <property type="evidence" value="ECO:0007669"/>
    <property type="project" value="InterPro"/>
</dbReference>
<organism evidence="14 15">
    <name type="scientific">Acanthosepion pharaonis</name>
    <name type="common">Pharaoh cuttlefish</name>
    <name type="synonym">Sepia pharaonis</name>
    <dbReference type="NCBI Taxonomy" id="158019"/>
    <lineage>
        <taxon>Eukaryota</taxon>
        <taxon>Metazoa</taxon>
        <taxon>Spiralia</taxon>
        <taxon>Lophotrochozoa</taxon>
        <taxon>Mollusca</taxon>
        <taxon>Cephalopoda</taxon>
        <taxon>Coleoidea</taxon>
        <taxon>Decapodiformes</taxon>
        <taxon>Sepiida</taxon>
        <taxon>Sepiina</taxon>
        <taxon>Sepiidae</taxon>
        <taxon>Acanthosepion</taxon>
    </lineage>
</organism>
<feature type="domain" description="EF-hand" evidence="13">
    <location>
        <begin position="192"/>
        <end position="227"/>
    </location>
</feature>
<keyword evidence="8" id="KW-0143">Chaperone</keyword>
<dbReference type="Gene3D" id="1.10.238.10">
    <property type="entry name" value="EF-hand"/>
    <property type="match status" value="3"/>
</dbReference>
<dbReference type="GO" id="GO:0015031">
    <property type="term" value="P:protein transport"/>
    <property type="evidence" value="ECO:0007669"/>
    <property type="project" value="UniProtKB-ARBA"/>
</dbReference>
<comment type="function">
    <text evidence="9">Probable molecular chaperone assisting protein biosynthesis and transport in the endoplasmic reticulum. Required for the proper biosynthesis and transport of pulmonary surfactant-associated protein A/SP-A, pulmonary surfactant-associated protein D/SP-D and the lipid transporter ABCA3. By regulating both the proper expression and the degradation through the endoplasmic reticulum-associated protein degradation pathway of these proteins plays a crucial role in pulmonary surfactant homeostasis. Has an anti-fibrotic activity by negatively regulating the secretion of type I and type III collagens. This calcium-binding protein also transiently associates with immature PCSK6 and regulates its secretion.</text>
</comment>
<dbReference type="PROSITE" id="PS00018">
    <property type="entry name" value="EF_HAND_1"/>
    <property type="match status" value="6"/>
</dbReference>
<evidence type="ECO:0000256" key="7">
    <source>
        <dbReference type="ARBA" id="ARBA00023180"/>
    </source>
</evidence>
<evidence type="ECO:0000313" key="14">
    <source>
        <dbReference type="EMBL" id="CAE1293597.1"/>
    </source>
</evidence>
<evidence type="ECO:0000313" key="15">
    <source>
        <dbReference type="Proteomes" id="UP000597762"/>
    </source>
</evidence>
<gene>
    <name evidence="14" type="ORF">SPHA_49911</name>
</gene>
<keyword evidence="2" id="KW-0479">Metal-binding</keyword>
<feature type="domain" description="EF-hand" evidence="13">
    <location>
        <begin position="264"/>
        <end position="299"/>
    </location>
</feature>
<dbReference type="PROSITE" id="PS50222">
    <property type="entry name" value="EF_HAND_2"/>
    <property type="match status" value="6"/>
</dbReference>
<evidence type="ECO:0000256" key="5">
    <source>
        <dbReference type="ARBA" id="ARBA00022824"/>
    </source>
</evidence>
<dbReference type="SUPFAM" id="SSF47473">
    <property type="entry name" value="EF-hand"/>
    <property type="match status" value="2"/>
</dbReference>
<keyword evidence="7" id="KW-0325">Glycoprotein</keyword>
<dbReference type="InterPro" id="IPR002048">
    <property type="entry name" value="EF_hand_dom"/>
</dbReference>
<evidence type="ECO:0000256" key="10">
    <source>
        <dbReference type="ARBA" id="ARBA00063143"/>
    </source>
</evidence>
<protein>
    <recommendedName>
        <fullName evidence="11">Reticulocalbin-3</fullName>
    </recommendedName>
</protein>
<feature type="signal peptide" evidence="12">
    <location>
        <begin position="1"/>
        <end position="18"/>
    </location>
</feature>
<keyword evidence="5" id="KW-0256">Endoplasmic reticulum</keyword>
<dbReference type="EMBL" id="CAHIKZ030002900">
    <property type="protein sequence ID" value="CAE1293597.1"/>
    <property type="molecule type" value="Genomic_DNA"/>
</dbReference>
<dbReference type="GO" id="GO:0005788">
    <property type="term" value="C:endoplasmic reticulum lumen"/>
    <property type="evidence" value="ECO:0007669"/>
    <property type="project" value="UniProtKB-SubCell"/>
</dbReference>
<dbReference type="PANTHER" id="PTHR10827">
    <property type="entry name" value="RETICULOCALBIN"/>
    <property type="match status" value="1"/>
</dbReference>
<dbReference type="OrthoDB" id="6223661at2759"/>
<keyword evidence="3 12" id="KW-0732">Signal</keyword>
<evidence type="ECO:0000256" key="11">
    <source>
        <dbReference type="ARBA" id="ARBA00072696"/>
    </source>
</evidence>
<dbReference type="PANTHER" id="PTHR10827:SF95">
    <property type="entry name" value="LD34388P"/>
    <property type="match status" value="1"/>
</dbReference>
<dbReference type="SMART" id="SM00054">
    <property type="entry name" value="EFh"/>
    <property type="match status" value="6"/>
</dbReference>
<evidence type="ECO:0000256" key="3">
    <source>
        <dbReference type="ARBA" id="ARBA00022729"/>
    </source>
</evidence>
<evidence type="ECO:0000259" key="13">
    <source>
        <dbReference type="PROSITE" id="PS50222"/>
    </source>
</evidence>
<evidence type="ECO:0000256" key="1">
    <source>
        <dbReference type="ARBA" id="ARBA00004319"/>
    </source>
</evidence>
<keyword evidence="4" id="KW-0677">Repeat</keyword>
<keyword evidence="6" id="KW-0106">Calcium</keyword>
<evidence type="ECO:0000256" key="9">
    <source>
        <dbReference type="ARBA" id="ARBA00056975"/>
    </source>
</evidence>
<dbReference type="AlphaFoldDB" id="A0A812DBU7"/>
<accession>A0A812DBU7</accession>
<feature type="domain" description="EF-hand" evidence="13">
    <location>
        <begin position="155"/>
        <end position="190"/>
    </location>
</feature>